<proteinExistence type="predicted"/>
<dbReference type="EMBL" id="JBHSAY010000001">
    <property type="protein sequence ID" value="MFC4129026.1"/>
    <property type="molecule type" value="Genomic_DNA"/>
</dbReference>
<dbReference type="InterPro" id="IPR043964">
    <property type="entry name" value="P-loop_TraG"/>
</dbReference>
<dbReference type="InterPro" id="IPR027417">
    <property type="entry name" value="P-loop_NTPase"/>
</dbReference>
<dbReference type="PANTHER" id="PTHR30121:SF6">
    <property type="entry name" value="SLR6007 PROTEIN"/>
    <property type="match status" value="1"/>
</dbReference>
<name>A0ABV8LDP8_9ACTN</name>
<evidence type="ECO:0000313" key="2">
    <source>
        <dbReference type="EMBL" id="MFC4129026.1"/>
    </source>
</evidence>
<evidence type="ECO:0000259" key="1">
    <source>
        <dbReference type="Pfam" id="PF19044"/>
    </source>
</evidence>
<dbReference type="SUPFAM" id="SSF52540">
    <property type="entry name" value="P-loop containing nucleoside triphosphate hydrolases"/>
    <property type="match status" value="1"/>
</dbReference>
<dbReference type="CDD" id="cd01127">
    <property type="entry name" value="TrwB_TraG_TraD_VirD4"/>
    <property type="match status" value="1"/>
</dbReference>
<dbReference type="Gene3D" id="1.10.8.730">
    <property type="match status" value="1"/>
</dbReference>
<evidence type="ECO:0000313" key="3">
    <source>
        <dbReference type="Proteomes" id="UP001595816"/>
    </source>
</evidence>
<reference evidence="3" key="1">
    <citation type="journal article" date="2019" name="Int. J. Syst. Evol. Microbiol.">
        <title>The Global Catalogue of Microorganisms (GCM) 10K type strain sequencing project: providing services to taxonomists for standard genome sequencing and annotation.</title>
        <authorList>
            <consortium name="The Broad Institute Genomics Platform"/>
            <consortium name="The Broad Institute Genome Sequencing Center for Infectious Disease"/>
            <person name="Wu L."/>
            <person name="Ma J."/>
        </authorList>
    </citation>
    <scope>NUCLEOTIDE SEQUENCE [LARGE SCALE GENOMIC DNA]</scope>
    <source>
        <strain evidence="3">CGMCC 4.7289</strain>
    </source>
</reference>
<keyword evidence="3" id="KW-1185">Reference proteome</keyword>
<feature type="domain" description="TraG P-loop" evidence="1">
    <location>
        <begin position="241"/>
        <end position="357"/>
    </location>
</feature>
<protein>
    <submittedName>
        <fullName evidence="2">VirB4 family type IV secretion system protein</fullName>
    </submittedName>
</protein>
<dbReference type="Proteomes" id="UP001595816">
    <property type="component" value="Unassembled WGS sequence"/>
</dbReference>
<dbReference type="Pfam" id="PF19044">
    <property type="entry name" value="P-loop_TraG"/>
    <property type="match status" value="2"/>
</dbReference>
<dbReference type="RefSeq" id="WP_253754039.1">
    <property type="nucleotide sequence ID" value="NZ_JAMZDZ010000001.1"/>
</dbReference>
<dbReference type="Gene3D" id="3.40.50.300">
    <property type="entry name" value="P-loop containing nucleotide triphosphate hydrolases"/>
    <property type="match status" value="1"/>
</dbReference>
<accession>A0ABV8LDP8</accession>
<sequence length="588" mass="63435">MKRLIGLSRTQAASSATPAPEIIESTRQYARVGDSYTATYAVCGYPAEVDPGWLDPLLSQPGRIDVAIHTEPVTAPIAAQLLKRQRARLESSRRLDADRGRLGDPGVDAAAEDAADLAERVARGASRLFHTGIYITIHARSLGELNATAAAVQTAAAGALLDLQPVTFRHQQGWESTRPFGVDRLGLTRVLDTEALAASFPFAGPGLTTPLPGTRPPTDAILYGVTSSAAGVLMWNRWRRDNHNSVILARSGAGKSYFGKLEVLRSLYQGVKVIVIDPEDEYRALADHVGGNVIQLGETDVKINPFDLPIDRRRPDTLTRRGVELHAILAAMLGRSDAHAYEPVRHTIDRAITTTYASAGITSDPATWTRPAPLMADLAAVLAGDPEPAGRELAGRLTPWITGNLSSLFDGPGRAIPHNHLVVWSLRHLPDELRPVAMLLALTHIWSSIDEPSDGATAQRCLVVVDEAWQLMRDVEGAKFLARTAKSFRKRRAGLSVISQDTVDFLDSPLGQIVLANAATQILMRQAPQAIEAIRSAFQLTGREARLLLTADRGEGLLVAGRERVGFRAVASPVEHQLALTGLGLNEA</sequence>
<dbReference type="PANTHER" id="PTHR30121">
    <property type="entry name" value="UNCHARACTERIZED PROTEIN YJGR-RELATED"/>
    <property type="match status" value="1"/>
</dbReference>
<organism evidence="2 3">
    <name type="scientific">Hamadaea flava</name>
    <dbReference type="NCBI Taxonomy" id="1742688"/>
    <lineage>
        <taxon>Bacteria</taxon>
        <taxon>Bacillati</taxon>
        <taxon>Actinomycetota</taxon>
        <taxon>Actinomycetes</taxon>
        <taxon>Micromonosporales</taxon>
        <taxon>Micromonosporaceae</taxon>
        <taxon>Hamadaea</taxon>
    </lineage>
</organism>
<comment type="caution">
    <text evidence="2">The sequence shown here is derived from an EMBL/GenBank/DDBJ whole genome shotgun (WGS) entry which is preliminary data.</text>
</comment>
<feature type="domain" description="TraG P-loop" evidence="1">
    <location>
        <begin position="459"/>
        <end position="553"/>
    </location>
</feature>
<dbReference type="InterPro" id="IPR051162">
    <property type="entry name" value="T4SS_component"/>
</dbReference>
<gene>
    <name evidence="2" type="ORF">ACFOZ4_00160</name>
</gene>